<dbReference type="GO" id="GO:0004807">
    <property type="term" value="F:triose-phosphate isomerase activity"/>
    <property type="evidence" value="ECO:0007669"/>
    <property type="project" value="UniProtKB-EC"/>
</dbReference>
<comment type="similarity">
    <text evidence="3 8 9">Belongs to the triosephosphate isomerase family.</text>
</comment>
<keyword evidence="5 8" id="KW-0963">Cytoplasm</keyword>
<feature type="binding site" evidence="8">
    <location>
        <begin position="10"/>
        <end position="12"/>
    </location>
    <ligand>
        <name>substrate</name>
    </ligand>
</feature>
<dbReference type="InterPro" id="IPR020861">
    <property type="entry name" value="Triosephosphate_isomerase_AS"/>
</dbReference>
<comment type="subunit">
    <text evidence="8 9">Homodimer.</text>
</comment>
<dbReference type="InterPro" id="IPR022896">
    <property type="entry name" value="TrioseP_Isoase_bac/euk"/>
</dbReference>
<evidence type="ECO:0000256" key="5">
    <source>
        <dbReference type="ARBA" id="ARBA00022490"/>
    </source>
</evidence>
<evidence type="ECO:0000256" key="6">
    <source>
        <dbReference type="ARBA" id="ARBA00023152"/>
    </source>
</evidence>
<evidence type="ECO:0000256" key="4">
    <source>
        <dbReference type="ARBA" id="ARBA00022432"/>
    </source>
</evidence>
<dbReference type="EC" id="5.3.1.1" evidence="8 9"/>
<dbReference type="PANTHER" id="PTHR21139">
    <property type="entry name" value="TRIOSEPHOSPHATE ISOMERASE"/>
    <property type="match status" value="1"/>
</dbReference>
<organism evidence="10 11">
    <name type="scientific">Sphingomonas hylomeconis</name>
    <dbReference type="NCBI Taxonomy" id="1395958"/>
    <lineage>
        <taxon>Bacteria</taxon>
        <taxon>Pseudomonadati</taxon>
        <taxon>Pseudomonadota</taxon>
        <taxon>Alphaproteobacteria</taxon>
        <taxon>Sphingomonadales</taxon>
        <taxon>Sphingomonadaceae</taxon>
        <taxon>Sphingomonas</taxon>
    </lineage>
</organism>
<accession>A0ABV7SZK9</accession>
<evidence type="ECO:0000313" key="10">
    <source>
        <dbReference type="EMBL" id="MFC3581490.1"/>
    </source>
</evidence>
<name>A0ABV7SZK9_9SPHN</name>
<reference evidence="11" key="1">
    <citation type="journal article" date="2019" name="Int. J. Syst. Evol. Microbiol.">
        <title>The Global Catalogue of Microorganisms (GCM) 10K type strain sequencing project: providing services to taxonomists for standard genome sequencing and annotation.</title>
        <authorList>
            <consortium name="The Broad Institute Genomics Platform"/>
            <consortium name="The Broad Institute Genome Sequencing Center for Infectious Disease"/>
            <person name="Wu L."/>
            <person name="Ma J."/>
        </authorList>
    </citation>
    <scope>NUCLEOTIDE SEQUENCE [LARGE SCALE GENOMIC DNA]</scope>
    <source>
        <strain evidence="11">KCTC 42739</strain>
    </source>
</reference>
<comment type="subcellular location">
    <subcellularLocation>
        <location evidence="8 9">Cytoplasm</location>
    </subcellularLocation>
</comment>
<dbReference type="Proteomes" id="UP001595713">
    <property type="component" value="Unassembled WGS sequence"/>
</dbReference>
<dbReference type="InterPro" id="IPR013785">
    <property type="entry name" value="Aldolase_TIM"/>
</dbReference>
<keyword evidence="11" id="KW-1185">Reference proteome</keyword>
<feature type="active site" description="Proton acceptor" evidence="8">
    <location>
        <position position="163"/>
    </location>
</feature>
<comment type="pathway">
    <text evidence="8 9">Carbohydrate biosynthesis; gluconeogenesis.</text>
</comment>
<evidence type="ECO:0000256" key="3">
    <source>
        <dbReference type="ARBA" id="ARBA00007422"/>
    </source>
</evidence>
<comment type="catalytic activity">
    <reaction evidence="8 9">
        <text>D-glyceraldehyde 3-phosphate = dihydroxyacetone phosphate</text>
        <dbReference type="Rhea" id="RHEA:18585"/>
        <dbReference type="ChEBI" id="CHEBI:57642"/>
        <dbReference type="ChEBI" id="CHEBI:59776"/>
        <dbReference type="EC" id="5.3.1.1"/>
    </reaction>
</comment>
<dbReference type="PROSITE" id="PS51440">
    <property type="entry name" value="TIM_2"/>
    <property type="match status" value="1"/>
</dbReference>
<dbReference type="SUPFAM" id="SSF51351">
    <property type="entry name" value="Triosephosphate isomerase (TIM)"/>
    <property type="match status" value="1"/>
</dbReference>
<evidence type="ECO:0000256" key="7">
    <source>
        <dbReference type="ARBA" id="ARBA00023235"/>
    </source>
</evidence>
<dbReference type="PANTHER" id="PTHR21139:SF42">
    <property type="entry name" value="TRIOSEPHOSPHATE ISOMERASE"/>
    <property type="match status" value="1"/>
</dbReference>
<dbReference type="PROSITE" id="PS00171">
    <property type="entry name" value="TIM_1"/>
    <property type="match status" value="1"/>
</dbReference>
<comment type="catalytic activity">
    <reaction evidence="1">
        <text>L-erythrulose 1-phosphate = D-erythrulose 4-phosphate</text>
        <dbReference type="Rhea" id="RHEA:49588"/>
        <dbReference type="ChEBI" id="CHEBI:58002"/>
        <dbReference type="ChEBI" id="CHEBI:90796"/>
        <dbReference type="EC" id="5.3.1.33"/>
    </reaction>
</comment>
<comment type="caution">
    <text evidence="10">The sequence shown here is derived from an EMBL/GenBank/DDBJ whole genome shotgun (WGS) entry which is preliminary data.</text>
</comment>
<dbReference type="EMBL" id="JBHRXP010000007">
    <property type="protein sequence ID" value="MFC3581490.1"/>
    <property type="molecule type" value="Genomic_DNA"/>
</dbReference>
<dbReference type="HAMAP" id="MF_00147_B">
    <property type="entry name" value="TIM_B"/>
    <property type="match status" value="1"/>
</dbReference>
<dbReference type="InterPro" id="IPR035990">
    <property type="entry name" value="TIM_sf"/>
</dbReference>
<keyword evidence="6 8" id="KW-0324">Glycolysis</keyword>
<dbReference type="CDD" id="cd00311">
    <property type="entry name" value="TIM"/>
    <property type="match status" value="1"/>
</dbReference>
<gene>
    <name evidence="8 10" type="primary">tpiA</name>
    <name evidence="10" type="ORF">ACFONA_15060</name>
</gene>
<comment type="pathway">
    <text evidence="2">Carbohydrate metabolism; erythritol degradation.</text>
</comment>
<feature type="binding site" evidence="8">
    <location>
        <begin position="229"/>
        <end position="230"/>
    </location>
    <ligand>
        <name>substrate</name>
    </ligand>
</feature>
<evidence type="ECO:0000256" key="2">
    <source>
        <dbReference type="ARBA" id="ARBA00004939"/>
    </source>
</evidence>
<keyword evidence="7 8" id="KW-0413">Isomerase</keyword>
<comment type="pathway">
    <text evidence="8 9">Carbohydrate degradation; glycolysis; D-glyceraldehyde 3-phosphate from glycerone phosphate: step 1/1.</text>
</comment>
<evidence type="ECO:0000256" key="8">
    <source>
        <dbReference type="HAMAP-Rule" id="MF_00147"/>
    </source>
</evidence>
<feature type="binding site" evidence="8">
    <location>
        <position position="208"/>
    </location>
    <ligand>
        <name>substrate</name>
    </ligand>
</feature>
<feature type="active site" description="Electrophile" evidence="8">
    <location>
        <position position="93"/>
    </location>
</feature>
<keyword evidence="4 8" id="KW-0312">Gluconeogenesis</keyword>
<proteinExistence type="inferred from homology"/>
<evidence type="ECO:0000256" key="1">
    <source>
        <dbReference type="ARBA" id="ARBA00000148"/>
    </source>
</evidence>
<feature type="binding site" evidence="8">
    <location>
        <position position="169"/>
    </location>
    <ligand>
        <name>substrate</name>
    </ligand>
</feature>
<dbReference type="RefSeq" id="WP_261292654.1">
    <property type="nucleotide sequence ID" value="NZ_JANQBK010000001.1"/>
</dbReference>
<evidence type="ECO:0000313" key="11">
    <source>
        <dbReference type="Proteomes" id="UP001595713"/>
    </source>
</evidence>
<dbReference type="InterPro" id="IPR000652">
    <property type="entry name" value="Triosephosphate_isomerase"/>
</dbReference>
<comment type="function">
    <text evidence="8">Involved in the gluconeogenesis. Catalyzes stereospecifically the conversion of dihydroxyacetone phosphate (DHAP) to D-glyceraldehyde-3-phosphate (G3P).</text>
</comment>
<dbReference type="Pfam" id="PF00121">
    <property type="entry name" value="TIM"/>
    <property type="match status" value="1"/>
</dbReference>
<dbReference type="Gene3D" id="3.20.20.70">
    <property type="entry name" value="Aldolase class I"/>
    <property type="match status" value="1"/>
</dbReference>
<protein>
    <recommendedName>
        <fullName evidence="8 9">Triosephosphate isomerase</fullName>
        <shortName evidence="8">TIM</shortName>
        <shortName evidence="8">TPI</shortName>
        <ecNumber evidence="8 9">5.3.1.1</ecNumber>
    </recommendedName>
    <alternativeName>
        <fullName evidence="8">Triose-phosphate isomerase</fullName>
    </alternativeName>
</protein>
<dbReference type="NCBIfam" id="TIGR00419">
    <property type="entry name" value="tim"/>
    <property type="match status" value="1"/>
</dbReference>
<evidence type="ECO:0000256" key="9">
    <source>
        <dbReference type="RuleBase" id="RU363013"/>
    </source>
</evidence>
<sequence>MARRRLVAGNWKMNGARATLGELSAIALAAQQAGNVDVAIALPATLIAPAGAAAPGLTIGAQDVHAAPSGAHTGCLSVAMIAEAGAQFSIVGHSERRADNHETDAQVKAKAEALRGGGLRAILCVGETLAERDAGQAEAVVAGQLTGSLPAGAAADWLSIAYEPVWAIGTGRTPTVADVASMHAAIRATLRTLIGPEADAMRLLYGGSVTGDNAAELLGAGDVDGALVGGASLSAAKFVPIIEAAVALG</sequence>